<dbReference type="EMBL" id="NPEX01000307">
    <property type="protein sequence ID" value="RAI39177.1"/>
    <property type="molecule type" value="Genomic_DNA"/>
</dbReference>
<keyword evidence="3" id="KW-1185">Reference proteome</keyword>
<proteinExistence type="predicted"/>
<name>A0A327KKZ7_9BRAD</name>
<reference evidence="2 3" key="1">
    <citation type="submission" date="2017-07" db="EMBL/GenBank/DDBJ databases">
        <title>Draft Genome Sequences of Select Purple Nonsulfur Bacteria.</title>
        <authorList>
            <person name="Lasarre B."/>
            <person name="Mckinlay J.B."/>
        </authorList>
    </citation>
    <scope>NUCLEOTIDE SEQUENCE [LARGE SCALE GENOMIC DNA]</scope>
    <source>
        <strain evidence="2 3">DSM 5909</strain>
    </source>
</reference>
<evidence type="ECO:0000313" key="2">
    <source>
        <dbReference type="EMBL" id="RAI39177.1"/>
    </source>
</evidence>
<comment type="caution">
    <text evidence="2">The sequence shown here is derived from an EMBL/GenBank/DDBJ whole genome shotgun (WGS) entry which is preliminary data.</text>
</comment>
<sequence>MVMAEVDLVERCLYLRGLHLHGIDVGANALGVAVLRDIVQEVMEALDVDSIVVGGARRTSGAGPGRAPGRLRFTRKVSPRK</sequence>
<evidence type="ECO:0000313" key="3">
    <source>
        <dbReference type="Proteomes" id="UP000249130"/>
    </source>
</evidence>
<organism evidence="2 3">
    <name type="scientific">Rhodoplanes roseus</name>
    <dbReference type="NCBI Taxonomy" id="29409"/>
    <lineage>
        <taxon>Bacteria</taxon>
        <taxon>Pseudomonadati</taxon>
        <taxon>Pseudomonadota</taxon>
        <taxon>Alphaproteobacteria</taxon>
        <taxon>Hyphomicrobiales</taxon>
        <taxon>Nitrobacteraceae</taxon>
        <taxon>Rhodoplanes</taxon>
    </lineage>
</organism>
<feature type="compositionally biased region" description="Basic residues" evidence="1">
    <location>
        <begin position="72"/>
        <end position="81"/>
    </location>
</feature>
<accession>A0A327KKZ7</accession>
<dbReference type="AlphaFoldDB" id="A0A327KKZ7"/>
<protein>
    <submittedName>
        <fullName evidence="2">Uncharacterized protein</fullName>
    </submittedName>
</protein>
<evidence type="ECO:0000256" key="1">
    <source>
        <dbReference type="SAM" id="MobiDB-lite"/>
    </source>
</evidence>
<feature type="compositionally biased region" description="Low complexity" evidence="1">
    <location>
        <begin position="57"/>
        <end position="71"/>
    </location>
</feature>
<dbReference type="Proteomes" id="UP000249130">
    <property type="component" value="Unassembled WGS sequence"/>
</dbReference>
<gene>
    <name evidence="2" type="ORF">CH341_26405</name>
</gene>
<feature type="region of interest" description="Disordered" evidence="1">
    <location>
        <begin position="57"/>
        <end position="81"/>
    </location>
</feature>